<evidence type="ECO:0000259" key="14">
    <source>
        <dbReference type="PROSITE" id="PS50893"/>
    </source>
</evidence>
<name>A0A0H3J0U9_CLOPA</name>
<dbReference type="GO" id="GO:0016887">
    <property type="term" value="F:ATP hydrolysis activity"/>
    <property type="evidence" value="ECO:0007669"/>
    <property type="project" value="InterPro"/>
</dbReference>
<dbReference type="PROSITE" id="PS50929">
    <property type="entry name" value="ABC_TM1F"/>
    <property type="match status" value="1"/>
</dbReference>
<feature type="transmembrane region" description="Helical" evidence="13">
    <location>
        <begin position="167"/>
        <end position="189"/>
    </location>
</feature>
<dbReference type="Proteomes" id="UP000030905">
    <property type="component" value="Chromosome"/>
</dbReference>
<evidence type="ECO:0000256" key="6">
    <source>
        <dbReference type="ARBA" id="ARBA00022741"/>
    </source>
</evidence>
<reference evidence="18 19" key="3">
    <citation type="journal article" name="Genome Announc.">
        <title>Improved Draft Genome Sequence of Clostridium pasteurianum Strain ATCC 6013 (DSM 525) Using a Hybrid Next-Generation Sequencing Approach.</title>
        <authorList>
            <person name="Pyne M.E."/>
            <person name="Utturkar S."/>
            <person name="Brown S.D."/>
            <person name="Moo-Young M."/>
            <person name="Chung D.A."/>
            <person name="Chou C.P."/>
        </authorList>
    </citation>
    <scope>NUCLEOTIDE SEQUENCE [LARGE SCALE GENOMIC DNA]</scope>
    <source>
        <strain evidence="18 19">ATCC 6013</strain>
    </source>
</reference>
<evidence type="ECO:0000259" key="16">
    <source>
        <dbReference type="PROSITE" id="PS50990"/>
    </source>
</evidence>
<dbReference type="SUPFAM" id="SSF52540">
    <property type="entry name" value="P-loop containing nucleoside triphosphate hydrolases"/>
    <property type="match status" value="1"/>
</dbReference>
<evidence type="ECO:0000256" key="2">
    <source>
        <dbReference type="ARBA" id="ARBA00022448"/>
    </source>
</evidence>
<dbReference type="GO" id="GO:0043214">
    <property type="term" value="F:ABC-type bacteriocin transporter activity"/>
    <property type="evidence" value="ECO:0007669"/>
    <property type="project" value="InterPro"/>
</dbReference>
<keyword evidence="4" id="KW-0645">Protease</keyword>
<evidence type="ECO:0000256" key="7">
    <source>
        <dbReference type="ARBA" id="ARBA00022801"/>
    </source>
</evidence>
<dbReference type="SMART" id="SM00382">
    <property type="entry name" value="AAA"/>
    <property type="match status" value="1"/>
</dbReference>
<dbReference type="PANTHER" id="PTHR43394:SF1">
    <property type="entry name" value="ATP-BINDING CASSETTE SUB-FAMILY B MEMBER 10, MITOCHONDRIAL"/>
    <property type="match status" value="1"/>
</dbReference>
<organism evidence="17 20">
    <name type="scientific">Clostridium pasteurianum DSM 525 = ATCC 6013</name>
    <dbReference type="NCBI Taxonomy" id="1262449"/>
    <lineage>
        <taxon>Bacteria</taxon>
        <taxon>Bacillati</taxon>
        <taxon>Bacillota</taxon>
        <taxon>Clostridia</taxon>
        <taxon>Eubacteriales</taxon>
        <taxon>Clostridiaceae</taxon>
        <taxon>Clostridium</taxon>
    </lineage>
</organism>
<keyword evidence="2" id="KW-0813">Transport</keyword>
<dbReference type="KEGG" id="cpat:CLPA_c02020"/>
<accession>A0A0H3J0U9</accession>
<dbReference type="InterPro" id="IPR003439">
    <property type="entry name" value="ABC_transporter-like_ATP-bd"/>
</dbReference>
<dbReference type="GO" id="GO:0005886">
    <property type="term" value="C:plasma membrane"/>
    <property type="evidence" value="ECO:0007669"/>
    <property type="project" value="UniProtKB-SubCell"/>
</dbReference>
<feature type="transmembrane region" description="Helical" evidence="13">
    <location>
        <begin position="278"/>
        <end position="300"/>
    </location>
</feature>
<feature type="domain" description="ABC transmembrane type-1" evidence="15">
    <location>
        <begin position="171"/>
        <end position="450"/>
    </location>
</feature>
<evidence type="ECO:0000256" key="1">
    <source>
        <dbReference type="ARBA" id="ARBA00004651"/>
    </source>
</evidence>
<evidence type="ECO:0000259" key="15">
    <source>
        <dbReference type="PROSITE" id="PS50929"/>
    </source>
</evidence>
<dbReference type="Proteomes" id="UP000028042">
    <property type="component" value="Unassembled WGS sequence"/>
</dbReference>
<dbReference type="AlphaFoldDB" id="A0A0H3J0U9"/>
<dbReference type="EMBL" id="CP009268">
    <property type="protein sequence ID" value="AJA50290.1"/>
    <property type="molecule type" value="Genomic_DNA"/>
</dbReference>
<dbReference type="InterPro" id="IPR003593">
    <property type="entry name" value="AAA+_ATPase"/>
</dbReference>
<feature type="domain" description="Peptidase C39" evidence="16">
    <location>
        <begin position="13"/>
        <end position="138"/>
    </location>
</feature>
<evidence type="ECO:0000256" key="10">
    <source>
        <dbReference type="ARBA" id="ARBA00022967"/>
    </source>
</evidence>
<dbReference type="InterPro" id="IPR027417">
    <property type="entry name" value="P-loop_NTPase"/>
</dbReference>
<evidence type="ECO:0000256" key="3">
    <source>
        <dbReference type="ARBA" id="ARBA00022475"/>
    </source>
</evidence>
<dbReference type="EC" id="3.6.3.44" evidence="18"/>
<gene>
    <name evidence="17" type="primary">lagD</name>
    <name evidence="17" type="ORF">CLPA_c02020</name>
    <name evidence="18" type="ORF">CP6013_02945</name>
</gene>
<keyword evidence="12 13" id="KW-0472">Membrane</keyword>
<dbReference type="InterPro" id="IPR017871">
    <property type="entry name" value="ABC_transporter-like_CS"/>
</dbReference>
<dbReference type="EMBL" id="JPGY02000001">
    <property type="protein sequence ID" value="KRU13697.1"/>
    <property type="molecule type" value="Genomic_DNA"/>
</dbReference>
<reference evidence="17 20" key="1">
    <citation type="journal article" date="2015" name="Genome Announc.">
        <title>Complete Genome Sequence of the Nitrogen-Fixing and Solvent-Producing Clostridium pasteurianum DSM 525.</title>
        <authorList>
            <person name="Poehlein A."/>
            <person name="Grosse-Honebrink A."/>
            <person name="Zhang Y."/>
            <person name="Minton N.P."/>
            <person name="Daniel R."/>
        </authorList>
    </citation>
    <scope>NUCLEOTIDE SEQUENCE [LARGE SCALE GENOMIC DNA]</scope>
    <source>
        <strain evidence="17">DSM 525</strain>
        <strain evidence="20">DSM 525 / ATCC 6013</strain>
    </source>
</reference>
<reference evidence="18" key="2">
    <citation type="submission" date="2015-10" db="EMBL/GenBank/DDBJ databases">
        <title>Improved Draft Genome Sequence of Clostridium pasteurianum Strain ATCC 6013 (DSM 525) Using a Hybrid Next-Generation Sequencing Approach.</title>
        <authorList>
            <person name="Pyne M.E."/>
            <person name="Utturkar S.M."/>
            <person name="Brown S.D."/>
            <person name="Moo-Young M."/>
            <person name="Chung D.A."/>
            <person name="Chou P.C."/>
        </authorList>
    </citation>
    <scope>NUCLEOTIDE SEQUENCE</scope>
    <source>
        <strain evidence="18">ATCC 6013</strain>
    </source>
</reference>
<dbReference type="PANTHER" id="PTHR43394">
    <property type="entry name" value="ATP-DEPENDENT PERMEASE MDL1, MITOCHONDRIAL"/>
    <property type="match status" value="1"/>
</dbReference>
<keyword evidence="6" id="KW-0547">Nucleotide-binding</keyword>
<dbReference type="KEGG" id="cpae:CPAST_c02020"/>
<dbReference type="InterPro" id="IPR036640">
    <property type="entry name" value="ABC1_TM_sf"/>
</dbReference>
<evidence type="ECO:0000256" key="12">
    <source>
        <dbReference type="ARBA" id="ARBA00023136"/>
    </source>
</evidence>
<dbReference type="GO" id="GO:0006508">
    <property type="term" value="P:proteolysis"/>
    <property type="evidence" value="ECO:0007669"/>
    <property type="project" value="UniProtKB-KW"/>
</dbReference>
<dbReference type="EC" id="3.4.22.-" evidence="17"/>
<dbReference type="Gene3D" id="1.20.1560.10">
    <property type="entry name" value="ABC transporter type 1, transmembrane domain"/>
    <property type="match status" value="1"/>
</dbReference>
<proteinExistence type="predicted"/>
<keyword evidence="9 17" id="KW-0067">ATP-binding</keyword>
<keyword evidence="7 17" id="KW-0378">Hydrolase</keyword>
<evidence type="ECO:0000256" key="9">
    <source>
        <dbReference type="ARBA" id="ARBA00022840"/>
    </source>
</evidence>
<evidence type="ECO:0000256" key="11">
    <source>
        <dbReference type="ARBA" id="ARBA00022989"/>
    </source>
</evidence>
<dbReference type="InterPro" id="IPR005897">
    <property type="entry name" value="Pept_C39_ABC_bacteriocin"/>
</dbReference>
<feature type="domain" description="ABC transporter" evidence="14">
    <location>
        <begin position="485"/>
        <end position="675"/>
    </location>
</feature>
<dbReference type="CDD" id="cd02418">
    <property type="entry name" value="Peptidase_C39B"/>
    <property type="match status" value="1"/>
</dbReference>
<dbReference type="GO" id="GO:0015421">
    <property type="term" value="F:ABC-type oligopeptide transporter activity"/>
    <property type="evidence" value="ECO:0007669"/>
    <property type="project" value="TreeGrafter"/>
</dbReference>
<dbReference type="InterPro" id="IPR039421">
    <property type="entry name" value="Type_1_exporter"/>
</dbReference>
<feature type="transmembrane region" description="Helical" evidence="13">
    <location>
        <begin position="306"/>
        <end position="325"/>
    </location>
</feature>
<dbReference type="PROSITE" id="PS50893">
    <property type="entry name" value="ABC_TRANSPORTER_2"/>
    <property type="match status" value="1"/>
</dbReference>
<keyword evidence="5 13" id="KW-0812">Transmembrane</keyword>
<dbReference type="GO" id="GO:0008234">
    <property type="term" value="F:cysteine-type peptidase activity"/>
    <property type="evidence" value="ECO:0007669"/>
    <property type="project" value="UniProtKB-KW"/>
</dbReference>
<keyword evidence="3" id="KW-1003">Cell membrane</keyword>
<sequence length="676" mass="75792">MKNLFKKYICIKQHDAKDCGCACLATIFKQYGLKISISKIRETAGTDRQGTSAYGIIKAAEKIGFTAKGVKVNKSEDIFSEFPIPAIAHVIIDKKFPHYVVIHRIHKKEIVVADPEKGIVKYKPEDFFKIWTGILILMTPTVEFKKGNEDKGVFKRFFGLLKPQKGLLTNIFFASLVLTTLGILASFYFQSLMDTIIPQNLSKTLIEISIGVICLNVFKVLLDAFRTQLLIYLGQNINIPLMIGYYNHVVNLPMNFFGTREVGEIISRFNDASKIRDAISGATLTIMIDTLMVIFGGAILYTENHLLFGITIVPVILYLIIVWVFNSSIERVNKKTMEDNASLTSYLVESLNGIETVKAFNGERKVNFEMEKRFIKLIKSVFNNGFISNIQGSVKTAVQTIFGTIILWIGAYEVLRGNMTIGQLLTFNALLAYFLDPIQRIINLQPTVQTAIVAADRLGEILDLELEKSENEDKKIFPSTLKGEIELKNVDFRYGTRQLVLKDINISIAPGEKIALVGESGSGKTTISKLLMNFYQCENGEVLINGYNIKDINIEALRDKIAYISQNVFFFSGTIKENLSFGAEGTTFEEMIEACKKSQINDYINSLPTRYNTLLEENASNLSGGQKQRLAIARAILKKPEILIMDEATSNLDSITEKAIENTINEFSKDITSLLS</sequence>
<dbReference type="Gene3D" id="3.40.50.300">
    <property type="entry name" value="P-loop containing nucleotide triphosphate hydrolases"/>
    <property type="match status" value="1"/>
</dbReference>
<dbReference type="InterPro" id="IPR011527">
    <property type="entry name" value="ABC1_TM_dom"/>
</dbReference>
<dbReference type="NCBIfam" id="TIGR01193">
    <property type="entry name" value="bacteriocin_ABC"/>
    <property type="match status" value="1"/>
</dbReference>
<dbReference type="GO" id="GO:0005524">
    <property type="term" value="F:ATP binding"/>
    <property type="evidence" value="ECO:0007669"/>
    <property type="project" value="UniProtKB-KW"/>
</dbReference>
<dbReference type="PROSITE" id="PS50990">
    <property type="entry name" value="PEPTIDASE_C39"/>
    <property type="match status" value="1"/>
</dbReference>
<dbReference type="Pfam" id="PF00664">
    <property type="entry name" value="ABC_membrane"/>
    <property type="match status" value="1"/>
</dbReference>
<dbReference type="SUPFAM" id="SSF90123">
    <property type="entry name" value="ABC transporter transmembrane region"/>
    <property type="match status" value="1"/>
</dbReference>
<evidence type="ECO:0000256" key="8">
    <source>
        <dbReference type="ARBA" id="ARBA00022807"/>
    </source>
</evidence>
<feature type="transmembrane region" description="Helical" evidence="13">
    <location>
        <begin position="201"/>
        <end position="222"/>
    </location>
</feature>
<keyword evidence="8" id="KW-0788">Thiol protease</keyword>
<evidence type="ECO:0000256" key="4">
    <source>
        <dbReference type="ARBA" id="ARBA00022670"/>
    </source>
</evidence>
<dbReference type="PATRIC" id="fig|1262449.3.peg.92"/>
<dbReference type="Pfam" id="PF03412">
    <property type="entry name" value="Peptidase_C39"/>
    <property type="match status" value="1"/>
</dbReference>
<keyword evidence="11 13" id="KW-1133">Transmembrane helix</keyword>
<evidence type="ECO:0000313" key="17">
    <source>
        <dbReference type="EMBL" id="AJA50290.1"/>
    </source>
</evidence>
<evidence type="ECO:0000313" key="19">
    <source>
        <dbReference type="Proteomes" id="UP000028042"/>
    </source>
</evidence>
<evidence type="ECO:0000313" key="20">
    <source>
        <dbReference type="Proteomes" id="UP000030905"/>
    </source>
</evidence>
<dbReference type="CDD" id="cd18570">
    <property type="entry name" value="ABC_6TM_PCAT1_LagD_like"/>
    <property type="match status" value="1"/>
</dbReference>
<evidence type="ECO:0000313" key="18">
    <source>
        <dbReference type="EMBL" id="KRU13697.1"/>
    </source>
</evidence>
<dbReference type="Gene3D" id="3.90.70.10">
    <property type="entry name" value="Cysteine proteinases"/>
    <property type="match status" value="1"/>
</dbReference>
<keyword evidence="10" id="KW-1278">Translocase</keyword>
<evidence type="ECO:0000256" key="5">
    <source>
        <dbReference type="ARBA" id="ARBA00022692"/>
    </source>
</evidence>
<dbReference type="PROSITE" id="PS00211">
    <property type="entry name" value="ABC_TRANSPORTER_1"/>
    <property type="match status" value="1"/>
</dbReference>
<protein>
    <submittedName>
        <fullName evidence="18">ABC-type bacteriocin transporter</fullName>
        <ecNumber evidence="18">3.6.3.44</ecNumber>
    </submittedName>
    <submittedName>
        <fullName evidence="17">Lactococcin-G-processing and transport ATP-binding protein LagD</fullName>
        <ecNumber evidence="17">3.4.22.-</ecNumber>
    </submittedName>
</protein>
<evidence type="ECO:0000256" key="13">
    <source>
        <dbReference type="SAM" id="Phobius"/>
    </source>
</evidence>
<dbReference type="Pfam" id="PF00005">
    <property type="entry name" value="ABC_tran"/>
    <property type="match status" value="1"/>
</dbReference>
<dbReference type="eggNOG" id="COG2274">
    <property type="taxonomic scope" value="Bacteria"/>
</dbReference>
<keyword evidence="20" id="KW-1185">Reference proteome</keyword>
<dbReference type="InterPro" id="IPR005074">
    <property type="entry name" value="Peptidase_C39"/>
</dbReference>
<comment type="subcellular location">
    <subcellularLocation>
        <location evidence="1">Cell membrane</location>
        <topology evidence="1">Multi-pass membrane protein</topology>
    </subcellularLocation>
</comment>